<evidence type="ECO:0000256" key="11">
    <source>
        <dbReference type="SAM" id="Phobius"/>
    </source>
</evidence>
<comment type="similarity">
    <text evidence="9">Belongs to the G-protein coupled receptor 1 family.</text>
</comment>
<dbReference type="PANTHER" id="PTHR24229:SF40">
    <property type="entry name" value="ALLATOSTATIN C RECEPTOR 1-RELATED"/>
    <property type="match status" value="1"/>
</dbReference>
<feature type="region of interest" description="Disordered" evidence="10">
    <location>
        <begin position="252"/>
        <end position="274"/>
    </location>
</feature>
<keyword evidence="2" id="KW-1003">Cell membrane</keyword>
<keyword evidence="5 9" id="KW-0297">G-protein coupled receptor</keyword>
<accession>A0ABN8ST28</accession>
<name>A0ABN8ST28_9CNID</name>
<organism evidence="13 14">
    <name type="scientific">Porites evermanni</name>
    <dbReference type="NCBI Taxonomy" id="104178"/>
    <lineage>
        <taxon>Eukaryota</taxon>
        <taxon>Metazoa</taxon>
        <taxon>Cnidaria</taxon>
        <taxon>Anthozoa</taxon>
        <taxon>Hexacorallia</taxon>
        <taxon>Scleractinia</taxon>
        <taxon>Fungiina</taxon>
        <taxon>Poritidae</taxon>
        <taxon>Porites</taxon>
    </lineage>
</organism>
<dbReference type="Proteomes" id="UP001159427">
    <property type="component" value="Unassembled WGS sequence"/>
</dbReference>
<dbReference type="SUPFAM" id="SSF81321">
    <property type="entry name" value="Family A G protein-coupled receptor-like"/>
    <property type="match status" value="1"/>
</dbReference>
<comment type="caution">
    <text evidence="13">The sequence shown here is derived from an EMBL/GenBank/DDBJ whole genome shotgun (WGS) entry which is preliminary data.</text>
</comment>
<evidence type="ECO:0000256" key="6">
    <source>
        <dbReference type="ARBA" id="ARBA00023136"/>
    </source>
</evidence>
<feature type="compositionally biased region" description="Basic and acidic residues" evidence="10">
    <location>
        <begin position="344"/>
        <end position="358"/>
    </location>
</feature>
<feature type="transmembrane region" description="Helical" evidence="11">
    <location>
        <begin position="197"/>
        <end position="218"/>
    </location>
</feature>
<sequence length="553" mass="65127">LAIISLAAFIGNILVMTVVYKTPSLRTSTNYYYVNMAVSDFLSSLTLWPLYLTDEIITQQGSLIKGPMATVGCKVGVYVRVVSTSVSILSLVLIATDRYFAIVFPLKASILLSRRVRITALVATWVISMGYCFPMIYFSKVEDVGEERFCRFAWNDTRALIIYYVSGISVFNVAPLIAIVILYSHKRCKQLQHIMKIFKSIVIAYSACFFLFCVYLILKMTFPEIFIKDKCKWILGFSYFVLPLLSTAMNPHSEGNADNKRQRNRGTGDWNIDQRHYDQGKRTLDLNTVSNLCNSGPLSNETAEQRERRLQGLRTAQARRLANESDQQRNQRLQTLRQNNANRIRNETNQGREHRLQTDRQYAAIRIQNETDENREHRLQQQRQNNAIRIHNETDEERQLRLQRLRQNNEIRIHNETDEQTQQRLQRLRQNNEIRIHNETDEERQQRLQRLRQNNEIRIQSETDQERRRRLEIYRQNDAVRRNDRQQELHDLQNTREQYLSNGWTTGEQPLHQQQWVQNEMTKFHSSINTLEHRQCVTCKEAWPTKQGVTLAR</sequence>
<dbReference type="InterPro" id="IPR000276">
    <property type="entry name" value="GPCR_Rhodpsn"/>
</dbReference>
<dbReference type="Gene3D" id="1.20.1070.10">
    <property type="entry name" value="Rhodopsin 7-helix transmembrane proteins"/>
    <property type="match status" value="1"/>
</dbReference>
<dbReference type="PANTHER" id="PTHR24229">
    <property type="entry name" value="NEUROPEPTIDES RECEPTOR"/>
    <property type="match status" value="1"/>
</dbReference>
<dbReference type="Pfam" id="PF00001">
    <property type="entry name" value="7tm_1"/>
    <property type="match status" value="1"/>
</dbReference>
<feature type="non-terminal residue" evidence="13">
    <location>
        <position position="553"/>
    </location>
</feature>
<protein>
    <recommendedName>
        <fullName evidence="12">G-protein coupled receptors family 1 profile domain-containing protein</fullName>
    </recommendedName>
</protein>
<feature type="transmembrane region" description="Helical" evidence="11">
    <location>
        <begin position="6"/>
        <end position="23"/>
    </location>
</feature>
<evidence type="ECO:0000256" key="9">
    <source>
        <dbReference type="RuleBase" id="RU000688"/>
    </source>
</evidence>
<feature type="non-terminal residue" evidence="13">
    <location>
        <position position="1"/>
    </location>
</feature>
<dbReference type="Pfam" id="PF21107">
    <property type="entry name" value="STPRs"/>
    <property type="match status" value="1"/>
</dbReference>
<dbReference type="PROSITE" id="PS00237">
    <property type="entry name" value="G_PROTEIN_RECEP_F1_1"/>
    <property type="match status" value="1"/>
</dbReference>
<keyword evidence="4 11" id="KW-1133">Transmembrane helix</keyword>
<keyword evidence="14" id="KW-1185">Reference proteome</keyword>
<feature type="domain" description="G-protein coupled receptors family 1 profile" evidence="12">
    <location>
        <begin position="11"/>
        <end position="183"/>
    </location>
</feature>
<dbReference type="PRINTS" id="PR00237">
    <property type="entry name" value="GPCRRHODOPSN"/>
</dbReference>
<evidence type="ECO:0000313" key="13">
    <source>
        <dbReference type="EMBL" id="CAH3194670.1"/>
    </source>
</evidence>
<evidence type="ECO:0000256" key="4">
    <source>
        <dbReference type="ARBA" id="ARBA00022989"/>
    </source>
</evidence>
<evidence type="ECO:0000256" key="3">
    <source>
        <dbReference type="ARBA" id="ARBA00022692"/>
    </source>
</evidence>
<dbReference type="EMBL" id="CALNXI010003930">
    <property type="protein sequence ID" value="CAH3194670.1"/>
    <property type="molecule type" value="Genomic_DNA"/>
</dbReference>
<feature type="transmembrane region" description="Helical" evidence="11">
    <location>
        <begin position="161"/>
        <end position="185"/>
    </location>
</feature>
<reference evidence="13 14" key="1">
    <citation type="submission" date="2022-05" db="EMBL/GenBank/DDBJ databases">
        <authorList>
            <consortium name="Genoscope - CEA"/>
            <person name="William W."/>
        </authorList>
    </citation>
    <scope>NUCLEOTIDE SEQUENCE [LARGE SCALE GENOMIC DNA]</scope>
</reference>
<evidence type="ECO:0000256" key="1">
    <source>
        <dbReference type="ARBA" id="ARBA00004651"/>
    </source>
</evidence>
<keyword evidence="8 9" id="KW-0807">Transducer</keyword>
<dbReference type="InterPro" id="IPR017452">
    <property type="entry name" value="GPCR_Rhodpsn_7TM"/>
</dbReference>
<proteinExistence type="inferred from homology"/>
<feature type="transmembrane region" description="Helical" evidence="11">
    <location>
        <begin position="77"/>
        <end position="95"/>
    </location>
</feature>
<evidence type="ECO:0000256" key="8">
    <source>
        <dbReference type="ARBA" id="ARBA00023224"/>
    </source>
</evidence>
<keyword evidence="3 9" id="KW-0812">Transmembrane</keyword>
<dbReference type="PROSITE" id="PS50262">
    <property type="entry name" value="G_PROTEIN_RECEP_F1_2"/>
    <property type="match status" value="1"/>
</dbReference>
<feature type="transmembrane region" description="Helical" evidence="11">
    <location>
        <begin position="116"/>
        <end position="138"/>
    </location>
</feature>
<evidence type="ECO:0000256" key="5">
    <source>
        <dbReference type="ARBA" id="ARBA00023040"/>
    </source>
</evidence>
<keyword evidence="7 9" id="KW-0675">Receptor</keyword>
<evidence type="ECO:0000313" key="14">
    <source>
        <dbReference type="Proteomes" id="UP001159427"/>
    </source>
</evidence>
<dbReference type="CDD" id="cd00637">
    <property type="entry name" value="7tm_classA_rhodopsin-like"/>
    <property type="match status" value="1"/>
</dbReference>
<evidence type="ECO:0000256" key="10">
    <source>
        <dbReference type="SAM" id="MobiDB-lite"/>
    </source>
</evidence>
<feature type="compositionally biased region" description="Low complexity" evidence="10">
    <location>
        <begin position="330"/>
        <end position="343"/>
    </location>
</feature>
<dbReference type="InterPro" id="IPR048998">
    <property type="entry name" value="STPR"/>
</dbReference>
<keyword evidence="6 11" id="KW-0472">Membrane</keyword>
<gene>
    <name evidence="13" type="ORF">PEVE_00028370</name>
</gene>
<feature type="region of interest" description="Disordered" evidence="10">
    <location>
        <begin position="370"/>
        <end position="395"/>
    </location>
</feature>
<comment type="subcellular location">
    <subcellularLocation>
        <location evidence="1">Cell membrane</location>
        <topology evidence="1">Multi-pass membrane protein</topology>
    </subcellularLocation>
</comment>
<evidence type="ECO:0000256" key="7">
    <source>
        <dbReference type="ARBA" id="ARBA00023170"/>
    </source>
</evidence>
<evidence type="ECO:0000256" key="2">
    <source>
        <dbReference type="ARBA" id="ARBA00022475"/>
    </source>
</evidence>
<feature type="region of interest" description="Disordered" evidence="10">
    <location>
        <begin position="320"/>
        <end position="358"/>
    </location>
</feature>
<evidence type="ECO:0000259" key="12">
    <source>
        <dbReference type="PROSITE" id="PS50262"/>
    </source>
</evidence>